<protein>
    <submittedName>
        <fullName evidence="2">Autotransporter outer membrane beta-barrel domain-containing protein</fullName>
    </submittedName>
</protein>
<dbReference type="NCBIfam" id="TIGR01414">
    <property type="entry name" value="autotrans_barl"/>
    <property type="match status" value="1"/>
</dbReference>
<dbReference type="InterPro" id="IPR006315">
    <property type="entry name" value="OM_autotransptr_brl_dom"/>
</dbReference>
<dbReference type="Proteomes" id="UP000237194">
    <property type="component" value="Unassembled WGS sequence"/>
</dbReference>
<dbReference type="SUPFAM" id="SSF103515">
    <property type="entry name" value="Autotransporter"/>
    <property type="match status" value="1"/>
</dbReference>
<accession>A0A2S3WG59</accession>
<dbReference type="Pfam" id="PF03797">
    <property type="entry name" value="Autotransporter"/>
    <property type="match status" value="1"/>
</dbReference>
<name>A0A2S3WG59_PSEPU</name>
<gene>
    <name evidence="2" type="ORF">BGP80_18965</name>
</gene>
<evidence type="ECO:0000313" key="3">
    <source>
        <dbReference type="Proteomes" id="UP000237194"/>
    </source>
</evidence>
<dbReference type="GO" id="GO:0019867">
    <property type="term" value="C:outer membrane"/>
    <property type="evidence" value="ECO:0007669"/>
    <property type="project" value="InterPro"/>
</dbReference>
<dbReference type="PROSITE" id="PS51208">
    <property type="entry name" value="AUTOTRANSPORTER"/>
    <property type="match status" value="1"/>
</dbReference>
<dbReference type="Gene3D" id="2.40.128.130">
    <property type="entry name" value="Autotransporter beta-domain"/>
    <property type="match status" value="1"/>
</dbReference>
<reference evidence="2 3" key="1">
    <citation type="submission" date="2016-08" db="EMBL/GenBank/DDBJ databases">
        <authorList>
            <person name="Seilhamer J.J."/>
        </authorList>
    </citation>
    <scope>NUCLEOTIDE SEQUENCE [LARGE SCALE GENOMIC DNA]</scope>
    <source>
        <strain evidence="2 3">KT-27</strain>
    </source>
</reference>
<sequence length="358" mass="38768">MNKTAHPSRMEHVFYAVSTSLLLATPVETFAFEQQDDEPFASLLQQPAPAQFSLDPVSASGLNINTLSALSERLSGRQQRPLPDVDGNQWAQLFPGLPRSSAPMQNQLEARSQQLIVGPDLLVRESSAGNLHRAGIFAGQNNLQSSFNGMRPLLGDKQRNAVSLSGESLGVYWSMSNDKGWHLDAVAMGTRIDVSGRSDSGQRLDDSGHAMTFSVEGGLPIGLGGGWVIEPQAQLINQQFFPGSQAQEATLQAFDSQPNWSGRVGAKLSARYDVRGTPVEPYLRTDVWYDFSNADGVQLDQVDKISSSRKSATVELGLGLVARMTPDVALFVSADYSSDVDDNDLNGLIGSLGVKMRW</sequence>
<dbReference type="InterPro" id="IPR005546">
    <property type="entry name" value="Autotransporte_beta"/>
</dbReference>
<dbReference type="InterPro" id="IPR036709">
    <property type="entry name" value="Autotransporte_beta_dom_sf"/>
</dbReference>
<reference evidence="2 3" key="2">
    <citation type="submission" date="2018-03" db="EMBL/GenBank/DDBJ databases">
        <title>Draft genome of Pseudomonas putida strain KT-27.</title>
        <authorList>
            <person name="Yoshizawa S."/>
            <person name="Khan N.H."/>
            <person name="Nishimura M."/>
            <person name="Chiura H.X."/>
            <person name="Ogura Y."/>
            <person name="Hayashi T."/>
            <person name="Kogure K."/>
        </authorList>
    </citation>
    <scope>NUCLEOTIDE SEQUENCE [LARGE SCALE GENOMIC DNA]</scope>
    <source>
        <strain evidence="2 3">KT-27</strain>
    </source>
</reference>
<dbReference type="EMBL" id="MIND01000018">
    <property type="protein sequence ID" value="POF89923.1"/>
    <property type="molecule type" value="Genomic_DNA"/>
</dbReference>
<dbReference type="SMART" id="SM00869">
    <property type="entry name" value="Autotransporter"/>
    <property type="match status" value="1"/>
</dbReference>
<feature type="domain" description="Autotransporter" evidence="1">
    <location>
        <begin position="82"/>
        <end position="358"/>
    </location>
</feature>
<evidence type="ECO:0000313" key="2">
    <source>
        <dbReference type="EMBL" id="POF89923.1"/>
    </source>
</evidence>
<organism evidence="2 3">
    <name type="scientific">Pseudomonas putida</name>
    <name type="common">Arthrobacter siderocapsulatus</name>
    <dbReference type="NCBI Taxonomy" id="303"/>
    <lineage>
        <taxon>Bacteria</taxon>
        <taxon>Pseudomonadati</taxon>
        <taxon>Pseudomonadota</taxon>
        <taxon>Gammaproteobacteria</taxon>
        <taxon>Pseudomonadales</taxon>
        <taxon>Pseudomonadaceae</taxon>
        <taxon>Pseudomonas</taxon>
    </lineage>
</organism>
<proteinExistence type="predicted"/>
<comment type="caution">
    <text evidence="2">The sequence shown here is derived from an EMBL/GenBank/DDBJ whole genome shotgun (WGS) entry which is preliminary data.</text>
</comment>
<dbReference type="RefSeq" id="WP_103437916.1">
    <property type="nucleotide sequence ID" value="NZ_MIND01000018.1"/>
</dbReference>
<dbReference type="AlphaFoldDB" id="A0A2S3WG59"/>
<evidence type="ECO:0000259" key="1">
    <source>
        <dbReference type="PROSITE" id="PS51208"/>
    </source>
</evidence>